<protein>
    <submittedName>
        <fullName evidence="1">Uncharacterized protein</fullName>
    </submittedName>
</protein>
<dbReference type="EMBL" id="JADGJQ010000145">
    <property type="protein sequence ID" value="KAJ3167241.1"/>
    <property type="molecule type" value="Genomic_DNA"/>
</dbReference>
<dbReference type="Proteomes" id="UP001212152">
    <property type="component" value="Unassembled WGS sequence"/>
</dbReference>
<sequence>MLPVDANDISAEELQGFLSDMFSAARLKELVGQVYNNLDMPELEQAHTEPADNDQAHAVFHDRINGLLADLTQKDRQIAEKDRRIAELAARLEGH</sequence>
<gene>
    <name evidence="1" type="ORF">HDU87_001710</name>
</gene>
<name>A0AAD5XL74_9FUNG</name>
<accession>A0AAD5XL74</accession>
<proteinExistence type="predicted"/>
<keyword evidence="2" id="KW-1185">Reference proteome</keyword>
<comment type="caution">
    <text evidence="1">The sequence shown here is derived from an EMBL/GenBank/DDBJ whole genome shotgun (WGS) entry which is preliminary data.</text>
</comment>
<evidence type="ECO:0000313" key="1">
    <source>
        <dbReference type="EMBL" id="KAJ3167241.1"/>
    </source>
</evidence>
<reference evidence="1" key="1">
    <citation type="submission" date="2020-05" db="EMBL/GenBank/DDBJ databases">
        <title>Phylogenomic resolution of chytrid fungi.</title>
        <authorList>
            <person name="Stajich J.E."/>
            <person name="Amses K."/>
            <person name="Simmons R."/>
            <person name="Seto K."/>
            <person name="Myers J."/>
            <person name="Bonds A."/>
            <person name="Quandt C.A."/>
            <person name="Barry K."/>
            <person name="Liu P."/>
            <person name="Grigoriev I."/>
            <person name="Longcore J.E."/>
            <person name="James T.Y."/>
        </authorList>
    </citation>
    <scope>NUCLEOTIDE SEQUENCE</scope>
    <source>
        <strain evidence="1">JEL0379</strain>
    </source>
</reference>
<evidence type="ECO:0000313" key="2">
    <source>
        <dbReference type="Proteomes" id="UP001212152"/>
    </source>
</evidence>
<organism evidence="1 2">
    <name type="scientific">Geranomyces variabilis</name>
    <dbReference type="NCBI Taxonomy" id="109894"/>
    <lineage>
        <taxon>Eukaryota</taxon>
        <taxon>Fungi</taxon>
        <taxon>Fungi incertae sedis</taxon>
        <taxon>Chytridiomycota</taxon>
        <taxon>Chytridiomycota incertae sedis</taxon>
        <taxon>Chytridiomycetes</taxon>
        <taxon>Spizellomycetales</taxon>
        <taxon>Powellomycetaceae</taxon>
        <taxon>Geranomyces</taxon>
    </lineage>
</organism>
<dbReference type="AlphaFoldDB" id="A0AAD5XL74"/>